<keyword evidence="7" id="KW-0902">Two-component regulatory system</keyword>
<dbReference type="PRINTS" id="PR00344">
    <property type="entry name" value="BCTRLSENSOR"/>
</dbReference>
<evidence type="ECO:0000256" key="8">
    <source>
        <dbReference type="SAM" id="Coils"/>
    </source>
</evidence>
<sequence length="620" mass="66854">MREGEAPLQKSTPTRKPNSPGRRAPLRLLLVGVLTFAAVVPLVLFWVWSEQTAYQRQLDDVKDRHLLLANNVSAALQRYHQDLSSDFVLLVHSSLKGDPIPGADAIMDNLAISFICVIDLSGGKAPLNLYAATHPCPNIATDLDLDAIAPIAERTETVFSGVTTGIDNAPVIYLTCRIGDKLAISEVRTDYIRSLGAAINFGVKGHAAIVDHTGSVLFHPRPAWIAERKNLSKVDPVRRMMGGETGISLFYSPAVKADMVAGFTAVAGTGWGVMIPQPISELHEAAEEASQSAVLVLAAGLFLAVATGWWLSLSMIAPVRETALAARKMAAGEKGVRVRNNPSLLTPAEFRDLGTQFNDMADTKERAEAELHNALVEADLANQTKSLFLANASHELRTPMNAIIGYSDAMAQGIYGPVQPARYGAYADAIRGSAQHLMRLIDDMMDISRIEHGSLSLHDETVDPARLLDRVLLIIESGARDRRVTVTREMQTAKAIRGDDHRLTQILVNLANNAIRFSPAGSRVGILIKDTGDGELSLSVTDSGPGIPEEDLPRLMEPFQRGDQAGERNFEGSGLGLAIVTTLANAHDARFEITNNAHGGLTATVILPADRVVPREARAD</sequence>
<name>A0A3S3URQ6_9PROT</name>
<dbReference type="Pfam" id="PF00672">
    <property type="entry name" value="HAMP"/>
    <property type="match status" value="1"/>
</dbReference>
<dbReference type="InterPro" id="IPR003594">
    <property type="entry name" value="HATPase_dom"/>
</dbReference>
<evidence type="ECO:0000256" key="4">
    <source>
        <dbReference type="ARBA" id="ARBA00022553"/>
    </source>
</evidence>
<keyword evidence="8" id="KW-0175">Coiled coil</keyword>
<dbReference type="InterPro" id="IPR005467">
    <property type="entry name" value="His_kinase_dom"/>
</dbReference>
<dbReference type="PROSITE" id="PS50885">
    <property type="entry name" value="HAMP"/>
    <property type="match status" value="1"/>
</dbReference>
<dbReference type="Gene3D" id="3.30.565.10">
    <property type="entry name" value="Histidine kinase-like ATPase, C-terminal domain"/>
    <property type="match status" value="1"/>
</dbReference>
<dbReference type="PANTHER" id="PTHR43711">
    <property type="entry name" value="TWO-COMPONENT HISTIDINE KINASE"/>
    <property type="match status" value="1"/>
</dbReference>
<gene>
    <name evidence="13" type="ORF">EOI86_07195</name>
</gene>
<dbReference type="CDD" id="cd12912">
    <property type="entry name" value="PDC2_MCP_like"/>
    <property type="match status" value="1"/>
</dbReference>
<dbReference type="Gene3D" id="1.10.287.130">
    <property type="match status" value="1"/>
</dbReference>
<accession>A0A3S3URQ6</accession>
<dbReference type="PANTHER" id="PTHR43711:SF31">
    <property type="entry name" value="HISTIDINE KINASE"/>
    <property type="match status" value="1"/>
</dbReference>
<feature type="coiled-coil region" evidence="8">
    <location>
        <begin position="357"/>
        <end position="384"/>
    </location>
</feature>
<dbReference type="Proteomes" id="UP000287447">
    <property type="component" value="Unassembled WGS sequence"/>
</dbReference>
<dbReference type="OrthoDB" id="9801651at2"/>
<keyword evidence="10" id="KW-0472">Membrane</keyword>
<feature type="domain" description="HAMP" evidence="12">
    <location>
        <begin position="313"/>
        <end position="369"/>
    </location>
</feature>
<comment type="caution">
    <text evidence="13">The sequence shown here is derived from an EMBL/GenBank/DDBJ whole genome shotgun (WGS) entry which is preliminary data.</text>
</comment>
<dbReference type="InterPro" id="IPR050736">
    <property type="entry name" value="Sensor_HK_Regulatory"/>
</dbReference>
<dbReference type="EMBL" id="SADE01000001">
    <property type="protein sequence ID" value="RVU39034.1"/>
    <property type="molecule type" value="Genomic_DNA"/>
</dbReference>
<feature type="region of interest" description="Disordered" evidence="9">
    <location>
        <begin position="1"/>
        <end position="20"/>
    </location>
</feature>
<dbReference type="Pfam" id="PF00512">
    <property type="entry name" value="HisKA"/>
    <property type="match status" value="1"/>
</dbReference>
<dbReference type="InterPro" id="IPR003661">
    <property type="entry name" value="HisK_dim/P_dom"/>
</dbReference>
<keyword evidence="10" id="KW-0812">Transmembrane</keyword>
<evidence type="ECO:0000313" key="13">
    <source>
        <dbReference type="EMBL" id="RVU39034.1"/>
    </source>
</evidence>
<evidence type="ECO:0000256" key="1">
    <source>
        <dbReference type="ARBA" id="ARBA00000085"/>
    </source>
</evidence>
<dbReference type="Gene3D" id="6.10.340.10">
    <property type="match status" value="1"/>
</dbReference>
<comment type="catalytic activity">
    <reaction evidence="1">
        <text>ATP + protein L-histidine = ADP + protein N-phospho-L-histidine.</text>
        <dbReference type="EC" id="2.7.13.3"/>
    </reaction>
</comment>
<dbReference type="GO" id="GO:0000155">
    <property type="term" value="F:phosphorelay sensor kinase activity"/>
    <property type="evidence" value="ECO:0007669"/>
    <property type="project" value="InterPro"/>
</dbReference>
<feature type="domain" description="Histidine kinase" evidence="11">
    <location>
        <begin position="391"/>
        <end position="611"/>
    </location>
</feature>
<evidence type="ECO:0000256" key="9">
    <source>
        <dbReference type="SAM" id="MobiDB-lite"/>
    </source>
</evidence>
<dbReference type="PROSITE" id="PS50109">
    <property type="entry name" value="HIS_KIN"/>
    <property type="match status" value="1"/>
</dbReference>
<feature type="transmembrane region" description="Helical" evidence="10">
    <location>
        <begin position="26"/>
        <end position="48"/>
    </location>
</feature>
<dbReference type="EC" id="2.7.13.3" evidence="3"/>
<evidence type="ECO:0000256" key="6">
    <source>
        <dbReference type="ARBA" id="ARBA00022777"/>
    </source>
</evidence>
<comment type="subcellular location">
    <subcellularLocation>
        <location evidence="2">Membrane</location>
    </subcellularLocation>
</comment>
<dbReference type="InterPro" id="IPR036890">
    <property type="entry name" value="HATPase_C_sf"/>
</dbReference>
<evidence type="ECO:0000256" key="10">
    <source>
        <dbReference type="SAM" id="Phobius"/>
    </source>
</evidence>
<keyword evidence="4" id="KW-0597">Phosphoprotein</keyword>
<dbReference type="SUPFAM" id="SSF47384">
    <property type="entry name" value="Homodimeric domain of signal transducing histidine kinase"/>
    <property type="match status" value="1"/>
</dbReference>
<evidence type="ECO:0000259" key="11">
    <source>
        <dbReference type="PROSITE" id="PS50109"/>
    </source>
</evidence>
<organism evidence="13 14">
    <name type="scientific">Hwanghaeella grinnelliae</name>
    <dbReference type="NCBI Taxonomy" id="2500179"/>
    <lineage>
        <taxon>Bacteria</taxon>
        <taxon>Pseudomonadati</taxon>
        <taxon>Pseudomonadota</taxon>
        <taxon>Alphaproteobacteria</taxon>
        <taxon>Rhodospirillales</taxon>
        <taxon>Rhodospirillaceae</taxon>
        <taxon>Hwanghaeella</taxon>
    </lineage>
</organism>
<dbReference type="InterPro" id="IPR004358">
    <property type="entry name" value="Sig_transdc_His_kin-like_C"/>
</dbReference>
<evidence type="ECO:0000313" key="14">
    <source>
        <dbReference type="Proteomes" id="UP000287447"/>
    </source>
</evidence>
<dbReference type="SMART" id="SM00304">
    <property type="entry name" value="HAMP"/>
    <property type="match status" value="1"/>
</dbReference>
<dbReference type="CDD" id="cd00082">
    <property type="entry name" value="HisKA"/>
    <property type="match status" value="1"/>
</dbReference>
<dbReference type="InterPro" id="IPR036097">
    <property type="entry name" value="HisK_dim/P_sf"/>
</dbReference>
<keyword evidence="10" id="KW-1133">Transmembrane helix</keyword>
<dbReference type="InterPro" id="IPR003660">
    <property type="entry name" value="HAMP_dom"/>
</dbReference>
<dbReference type="RefSeq" id="WP_127764406.1">
    <property type="nucleotide sequence ID" value="NZ_SADE01000001.1"/>
</dbReference>
<dbReference type="Gene3D" id="3.30.450.20">
    <property type="entry name" value="PAS domain"/>
    <property type="match status" value="1"/>
</dbReference>
<dbReference type="Pfam" id="PF02518">
    <property type="entry name" value="HATPase_c"/>
    <property type="match status" value="1"/>
</dbReference>
<evidence type="ECO:0000259" key="12">
    <source>
        <dbReference type="PROSITE" id="PS50885"/>
    </source>
</evidence>
<dbReference type="CDD" id="cd06225">
    <property type="entry name" value="HAMP"/>
    <property type="match status" value="1"/>
</dbReference>
<dbReference type="GO" id="GO:0016020">
    <property type="term" value="C:membrane"/>
    <property type="evidence" value="ECO:0007669"/>
    <property type="project" value="UniProtKB-SubCell"/>
</dbReference>
<dbReference type="SUPFAM" id="SSF55874">
    <property type="entry name" value="ATPase domain of HSP90 chaperone/DNA topoisomerase II/histidine kinase"/>
    <property type="match status" value="1"/>
</dbReference>
<keyword evidence="14" id="KW-1185">Reference proteome</keyword>
<dbReference type="AlphaFoldDB" id="A0A3S3URQ6"/>
<keyword evidence="5" id="KW-0808">Transferase</keyword>
<proteinExistence type="predicted"/>
<dbReference type="SMART" id="SM00387">
    <property type="entry name" value="HATPase_c"/>
    <property type="match status" value="1"/>
</dbReference>
<protein>
    <recommendedName>
        <fullName evidence="3">histidine kinase</fullName>
        <ecNumber evidence="3">2.7.13.3</ecNumber>
    </recommendedName>
</protein>
<evidence type="ECO:0000256" key="5">
    <source>
        <dbReference type="ARBA" id="ARBA00022679"/>
    </source>
</evidence>
<evidence type="ECO:0000256" key="3">
    <source>
        <dbReference type="ARBA" id="ARBA00012438"/>
    </source>
</evidence>
<evidence type="ECO:0000256" key="2">
    <source>
        <dbReference type="ARBA" id="ARBA00004370"/>
    </source>
</evidence>
<evidence type="ECO:0000256" key="7">
    <source>
        <dbReference type="ARBA" id="ARBA00023012"/>
    </source>
</evidence>
<keyword evidence="6 13" id="KW-0418">Kinase</keyword>
<reference evidence="14" key="1">
    <citation type="submission" date="2019-01" db="EMBL/GenBank/DDBJ databases">
        <title>Gri0909 isolated from a small marine red alga.</title>
        <authorList>
            <person name="Kim J."/>
            <person name="Jeong S.E."/>
            <person name="Jeon C.O."/>
        </authorList>
    </citation>
    <scope>NUCLEOTIDE SEQUENCE [LARGE SCALE GENOMIC DNA]</scope>
    <source>
        <strain evidence="14">Gri0909</strain>
    </source>
</reference>
<dbReference type="SMART" id="SM00388">
    <property type="entry name" value="HisKA"/>
    <property type="match status" value="1"/>
</dbReference>